<gene>
    <name evidence="3" type="ORF">NP233_g12173</name>
</gene>
<keyword evidence="4" id="KW-1185">Reference proteome</keyword>
<feature type="domain" description="Peptidase C14 caspase" evidence="2">
    <location>
        <begin position="24"/>
        <end position="318"/>
    </location>
</feature>
<dbReference type="PANTHER" id="PTHR48104:SF30">
    <property type="entry name" value="METACASPASE-1"/>
    <property type="match status" value="1"/>
</dbReference>
<reference evidence="3" key="1">
    <citation type="submission" date="2022-07" db="EMBL/GenBank/DDBJ databases">
        <title>Genome Sequence of Leucocoprinus birnbaumii.</title>
        <authorList>
            <person name="Buettner E."/>
        </authorList>
    </citation>
    <scope>NUCLEOTIDE SEQUENCE</scope>
    <source>
        <strain evidence="3">VT141</strain>
    </source>
</reference>
<dbReference type="GO" id="GO:0004197">
    <property type="term" value="F:cysteine-type endopeptidase activity"/>
    <property type="evidence" value="ECO:0007669"/>
    <property type="project" value="InterPro"/>
</dbReference>
<dbReference type="Gene3D" id="3.40.50.1460">
    <property type="match status" value="1"/>
</dbReference>
<dbReference type="InterPro" id="IPR050452">
    <property type="entry name" value="Metacaspase"/>
</dbReference>
<evidence type="ECO:0000313" key="4">
    <source>
        <dbReference type="Proteomes" id="UP001213000"/>
    </source>
</evidence>
<comment type="caution">
    <text evidence="3">The sequence shown here is derived from an EMBL/GenBank/DDBJ whole genome shotgun (WGS) entry which is preliminary data.</text>
</comment>
<sequence>MVESSTLQQSQTARDSFFSLPPLYALVIGINAYIDPRYPSLRSAVKDADDFNAYLTTKLQVPAERIINLRDTAATREAILQAFEDLRSLTSAHSSSFDNGRNGDIGIIVFFAGHGTRGMKPKEWEEDWATVGDYYEALCPSDMGLRRGSPSTGAVGWEADEVPAIPDRIIAALINRLSETRGNNIVRSPHPPDTVEHNTLTTLNQTLIFDCCHSAGASRTTDVEESEPSREGYVSRYIPSPPLLPHDYDREIMASLSRSTSGEGIARGFSGKNLSSHVLLAACGKEQFAHEHPKKPNGVFSYALMRVLDNPKIDIRSLTYTSLMSSIEYAQVVGPFSLLQSLLFTAIPRQNAHCQGAEVNRRLFNHRIQGGDPRFILGFKSKTGDLTLDAGTIQGITVGCKVAVYHSNLLPIPEQPNLSLGSLIVTAVDSASATLAFQPTPPTSSGPAPKPLTLSSLHPLFYCRISQRPSETLIISSNSISWLESALSPEFRASHSLTITTDTKAANLVFILEGDIVHLDHSFPLVDTHIGTRSPHTIPVGDIWLLRQVIQSVISFRFHLLRTNPDLPQKF</sequence>
<protein>
    <recommendedName>
        <fullName evidence="2">Peptidase C14 caspase domain-containing protein</fullName>
    </recommendedName>
</protein>
<evidence type="ECO:0000259" key="2">
    <source>
        <dbReference type="Pfam" id="PF00656"/>
    </source>
</evidence>
<accession>A0AAD5VF29</accession>
<dbReference type="GO" id="GO:0005737">
    <property type="term" value="C:cytoplasm"/>
    <property type="evidence" value="ECO:0007669"/>
    <property type="project" value="TreeGrafter"/>
</dbReference>
<organism evidence="3 4">
    <name type="scientific">Leucocoprinus birnbaumii</name>
    <dbReference type="NCBI Taxonomy" id="56174"/>
    <lineage>
        <taxon>Eukaryota</taxon>
        <taxon>Fungi</taxon>
        <taxon>Dikarya</taxon>
        <taxon>Basidiomycota</taxon>
        <taxon>Agaricomycotina</taxon>
        <taxon>Agaricomycetes</taxon>
        <taxon>Agaricomycetidae</taxon>
        <taxon>Agaricales</taxon>
        <taxon>Agaricineae</taxon>
        <taxon>Agaricaceae</taxon>
        <taxon>Leucocoprinus</taxon>
    </lineage>
</organism>
<dbReference type="AlphaFoldDB" id="A0AAD5VF29"/>
<name>A0AAD5VF29_9AGAR</name>
<dbReference type="InterPro" id="IPR011600">
    <property type="entry name" value="Pept_C14_caspase"/>
</dbReference>
<dbReference type="PANTHER" id="PTHR48104">
    <property type="entry name" value="METACASPASE-4"/>
    <property type="match status" value="1"/>
</dbReference>
<proteinExistence type="inferred from homology"/>
<dbReference type="Pfam" id="PF00656">
    <property type="entry name" value="Peptidase_C14"/>
    <property type="match status" value="1"/>
</dbReference>
<dbReference type="EMBL" id="JANIEX010001667">
    <property type="protein sequence ID" value="KAJ3555586.1"/>
    <property type="molecule type" value="Genomic_DNA"/>
</dbReference>
<dbReference type="Proteomes" id="UP001213000">
    <property type="component" value="Unassembled WGS sequence"/>
</dbReference>
<evidence type="ECO:0000313" key="3">
    <source>
        <dbReference type="EMBL" id="KAJ3555586.1"/>
    </source>
</evidence>
<dbReference type="GO" id="GO:0006508">
    <property type="term" value="P:proteolysis"/>
    <property type="evidence" value="ECO:0007669"/>
    <property type="project" value="InterPro"/>
</dbReference>
<comment type="similarity">
    <text evidence="1">Belongs to the peptidase C14B family.</text>
</comment>
<evidence type="ECO:0000256" key="1">
    <source>
        <dbReference type="ARBA" id="ARBA00009005"/>
    </source>
</evidence>